<dbReference type="InterPro" id="IPR001750">
    <property type="entry name" value="ND/Mrp_TM"/>
</dbReference>
<dbReference type="GO" id="GO:0031966">
    <property type="term" value="C:mitochondrial membrane"/>
    <property type="evidence" value="ECO:0007669"/>
    <property type="project" value="UniProtKB-SubCell"/>
</dbReference>
<keyword evidence="7 17" id="KW-0679">Respiratory chain</keyword>
<dbReference type="EC" id="7.1.1.2" evidence="4 17"/>
<evidence type="ECO:0000256" key="7">
    <source>
        <dbReference type="ARBA" id="ARBA00022660"/>
    </source>
</evidence>
<evidence type="ECO:0000256" key="8">
    <source>
        <dbReference type="ARBA" id="ARBA00022692"/>
    </source>
</evidence>
<feature type="transmembrane region" description="Helical" evidence="17">
    <location>
        <begin position="112"/>
        <end position="132"/>
    </location>
</feature>
<evidence type="ECO:0000313" key="19">
    <source>
        <dbReference type="EMBL" id="AFN27600.1"/>
    </source>
</evidence>
<evidence type="ECO:0000259" key="18">
    <source>
        <dbReference type="Pfam" id="PF00361"/>
    </source>
</evidence>
<feature type="transmembrane region" description="Helical" evidence="17">
    <location>
        <begin position="61"/>
        <end position="81"/>
    </location>
</feature>
<keyword evidence="12 17" id="KW-0520">NAD</keyword>
<evidence type="ECO:0000256" key="9">
    <source>
        <dbReference type="ARBA" id="ARBA00022967"/>
    </source>
</evidence>
<geneLocation type="mitochondrion" evidence="19"/>
<keyword evidence="13 17" id="KW-0830">Ubiquinone</keyword>
<dbReference type="Pfam" id="PF00361">
    <property type="entry name" value="Proton_antipo_M"/>
    <property type="match status" value="1"/>
</dbReference>
<keyword evidence="14 17" id="KW-0496">Mitochondrion</keyword>
<keyword evidence="9" id="KW-1278">Translocase</keyword>
<feature type="transmembrane region" description="Helical" evidence="17">
    <location>
        <begin position="419"/>
        <end position="437"/>
    </location>
</feature>
<keyword evidence="6 17" id="KW-0813">Transport</keyword>
<feature type="transmembrane region" description="Helical" evidence="17">
    <location>
        <begin position="247"/>
        <end position="267"/>
    </location>
</feature>
<evidence type="ECO:0000256" key="3">
    <source>
        <dbReference type="ARBA" id="ARBA00009025"/>
    </source>
</evidence>
<feature type="transmembrane region" description="Helical" evidence="17">
    <location>
        <begin position="30"/>
        <end position="49"/>
    </location>
</feature>
<dbReference type="GO" id="GO:0015990">
    <property type="term" value="P:electron transport coupled proton transport"/>
    <property type="evidence" value="ECO:0007669"/>
    <property type="project" value="TreeGrafter"/>
</dbReference>
<feature type="domain" description="NADH:quinone oxidoreductase/Mrp antiporter transmembrane" evidence="18">
    <location>
        <begin position="107"/>
        <end position="386"/>
    </location>
</feature>
<evidence type="ECO:0000256" key="17">
    <source>
        <dbReference type="RuleBase" id="RU003297"/>
    </source>
</evidence>
<proteinExistence type="inferred from homology"/>
<evidence type="ECO:0000256" key="15">
    <source>
        <dbReference type="ARBA" id="ARBA00023136"/>
    </source>
</evidence>
<keyword evidence="15 17" id="KW-0472">Membrane</keyword>
<evidence type="ECO:0000256" key="11">
    <source>
        <dbReference type="ARBA" id="ARBA00022989"/>
    </source>
</evidence>
<protein>
    <recommendedName>
        <fullName evidence="5 17">NADH-ubiquinone oxidoreductase chain 4</fullName>
        <ecNumber evidence="4 17">7.1.1.2</ecNumber>
    </recommendedName>
</protein>
<evidence type="ECO:0000256" key="2">
    <source>
        <dbReference type="ARBA" id="ARBA00004225"/>
    </source>
</evidence>
<evidence type="ECO:0000256" key="13">
    <source>
        <dbReference type="ARBA" id="ARBA00023075"/>
    </source>
</evidence>
<feature type="transmembrane region" description="Helical" evidence="17">
    <location>
        <begin position="215"/>
        <end position="235"/>
    </location>
</feature>
<dbReference type="GO" id="GO:0048039">
    <property type="term" value="F:ubiquinone binding"/>
    <property type="evidence" value="ECO:0007669"/>
    <property type="project" value="TreeGrafter"/>
</dbReference>
<accession>U5HTG4</accession>
<feature type="transmembrane region" description="Helical" evidence="17">
    <location>
        <begin position="378"/>
        <end position="398"/>
    </location>
</feature>
<evidence type="ECO:0000256" key="10">
    <source>
        <dbReference type="ARBA" id="ARBA00022982"/>
    </source>
</evidence>
<comment type="catalytic activity">
    <reaction evidence="16 17">
        <text>a ubiquinone + NADH + 5 H(+)(in) = a ubiquinol + NAD(+) + 4 H(+)(out)</text>
        <dbReference type="Rhea" id="RHEA:29091"/>
        <dbReference type="Rhea" id="RHEA-COMP:9565"/>
        <dbReference type="Rhea" id="RHEA-COMP:9566"/>
        <dbReference type="ChEBI" id="CHEBI:15378"/>
        <dbReference type="ChEBI" id="CHEBI:16389"/>
        <dbReference type="ChEBI" id="CHEBI:17976"/>
        <dbReference type="ChEBI" id="CHEBI:57540"/>
        <dbReference type="ChEBI" id="CHEBI:57945"/>
        <dbReference type="EC" id="7.1.1.2"/>
    </reaction>
</comment>
<feature type="transmembrane region" description="Helical" evidence="17">
    <location>
        <begin position="177"/>
        <end position="203"/>
    </location>
</feature>
<evidence type="ECO:0000256" key="6">
    <source>
        <dbReference type="ARBA" id="ARBA00022448"/>
    </source>
</evidence>
<feature type="transmembrane region" description="Helical" evidence="17">
    <location>
        <begin position="87"/>
        <end position="105"/>
    </location>
</feature>
<keyword evidence="11 17" id="KW-1133">Transmembrane helix</keyword>
<dbReference type="PANTHER" id="PTHR43507:SF20">
    <property type="entry name" value="NADH-UBIQUINONE OXIDOREDUCTASE CHAIN 4"/>
    <property type="match status" value="1"/>
</dbReference>
<evidence type="ECO:0000256" key="14">
    <source>
        <dbReference type="ARBA" id="ARBA00023128"/>
    </source>
</evidence>
<reference evidence="19" key="1">
    <citation type="journal article" date="2013" name="Mitochondrial DNA">
        <title>The mitochondrial genome of Diadromus collaris (Hymenoptera: Ichneumonidae).</title>
        <authorList>
            <person name="Li Q."/>
            <person name="Wei S.J."/>
            <person name="Shi M."/>
            <person name="Chen X.X."/>
        </authorList>
    </citation>
    <scope>NUCLEOTIDE SEQUENCE</scope>
</reference>
<comment type="similarity">
    <text evidence="3 17">Belongs to the complex I subunit 4 family.</text>
</comment>
<gene>
    <name evidence="19" type="primary">ND4</name>
</gene>
<name>U5HTG4_9HYME</name>
<organism evidence="19">
    <name type="scientific">Diadromus collaris</name>
    <dbReference type="NCBI Taxonomy" id="7421"/>
    <lineage>
        <taxon>Eukaryota</taxon>
        <taxon>Metazoa</taxon>
        <taxon>Ecdysozoa</taxon>
        <taxon>Arthropoda</taxon>
        <taxon>Hexapoda</taxon>
        <taxon>Insecta</taxon>
        <taxon>Pterygota</taxon>
        <taxon>Neoptera</taxon>
        <taxon>Endopterygota</taxon>
        <taxon>Hymenoptera</taxon>
        <taxon>Apocrita</taxon>
        <taxon>Ichneumonoidea</taxon>
        <taxon>Ichneumonidae</taxon>
        <taxon>Ichneumoninae</taxon>
        <taxon>Diadromus</taxon>
    </lineage>
</organism>
<dbReference type="EMBL" id="JX131613">
    <property type="protein sequence ID" value="AFN27600.1"/>
    <property type="molecule type" value="Genomic_DNA"/>
</dbReference>
<feature type="transmembrane region" description="Helical" evidence="17">
    <location>
        <begin position="294"/>
        <end position="317"/>
    </location>
</feature>
<dbReference type="GO" id="GO:0042773">
    <property type="term" value="P:ATP synthesis coupled electron transport"/>
    <property type="evidence" value="ECO:0007669"/>
    <property type="project" value="InterPro"/>
</dbReference>
<evidence type="ECO:0000256" key="1">
    <source>
        <dbReference type="ARBA" id="ARBA00003257"/>
    </source>
</evidence>
<feature type="transmembrane region" description="Helical" evidence="17">
    <location>
        <begin position="144"/>
        <end position="165"/>
    </location>
</feature>
<keyword evidence="10 17" id="KW-0249">Electron transport</keyword>
<evidence type="ECO:0000256" key="12">
    <source>
        <dbReference type="ARBA" id="ARBA00023027"/>
    </source>
</evidence>
<evidence type="ECO:0000256" key="4">
    <source>
        <dbReference type="ARBA" id="ARBA00012944"/>
    </source>
</evidence>
<sequence length="442" mass="52440">MMKVLLMVFLLFFIINLINQNIMQFIYQNYLMVIMFLMMMSFPLNNLNYWIKISYIIGGDFYSNLMIYLTLWILILMNLISSMKLNLYYFNIMNLLLLFLMLCFLSFNLIMFYMFFEMSLIPVLMLIMGWGFQIDRIQAGIYMMLYTLFGSLPLFILIIYFYQIIESLMMDFLKMNIFIWYMYIMMMIAFLIKLPMYLFHLWLPKAHVEAPLSGSMILAGVMLKLGSYGMMRLMIMFLNLMMNFNKFIMIISLLGGIYSSLICLNQMDMKKLVAYSSIVHMSILMNGLMTLNNWGFSGGLLMMLGHGLCSSGMFCLVNINYERLHSRSLLINKGMINYYPSLSMMWFLLCSSNLSFPPSLNLWSEIMLLNSIIIWNKMMILLLMMLLFLSASYSLYLYSFSQHGLIKLHMYIKNINIKGIFKLNYTLITFKYIFYLYKYIYL</sequence>
<evidence type="ECO:0000256" key="16">
    <source>
        <dbReference type="ARBA" id="ARBA00049551"/>
    </source>
</evidence>
<dbReference type="PRINTS" id="PR01437">
    <property type="entry name" value="NUOXDRDTASE4"/>
</dbReference>
<comment type="subcellular location">
    <subcellularLocation>
        <location evidence="2 17">Mitochondrion membrane</location>
        <topology evidence="2 17">Multi-pass membrane protein</topology>
    </subcellularLocation>
</comment>
<dbReference type="AlphaFoldDB" id="U5HTG4"/>
<comment type="function">
    <text evidence="1">Core subunit of the mitochondrial membrane respiratory chain NADH dehydrogenase (Complex I) that is believed to belong to the minimal assembly required for catalysis. Complex I functions in the transfer of electrons from NADH to the respiratory chain. The immediate electron acceptor for the enzyme is believed to be ubiquinone.</text>
</comment>
<evidence type="ECO:0000256" key="5">
    <source>
        <dbReference type="ARBA" id="ARBA00021006"/>
    </source>
</evidence>
<dbReference type="PANTHER" id="PTHR43507">
    <property type="entry name" value="NADH-UBIQUINONE OXIDOREDUCTASE CHAIN 4"/>
    <property type="match status" value="1"/>
</dbReference>
<keyword evidence="8 17" id="KW-0812">Transmembrane</keyword>
<comment type="function">
    <text evidence="17">Core subunit of the mitochondrial membrane respiratory chain NADH dehydrogenase (Complex I) which catalyzes electron transfer from NADH through the respiratory chain, using ubiquinone as an electron acceptor. Essential for the catalytic activity and assembly of complex I.</text>
</comment>
<dbReference type="GO" id="GO:0003954">
    <property type="term" value="F:NADH dehydrogenase activity"/>
    <property type="evidence" value="ECO:0007669"/>
    <property type="project" value="TreeGrafter"/>
</dbReference>
<feature type="transmembrane region" description="Helical" evidence="17">
    <location>
        <begin position="338"/>
        <end position="358"/>
    </location>
</feature>
<dbReference type="InterPro" id="IPR003918">
    <property type="entry name" value="NADH_UbQ_OxRdtase"/>
</dbReference>
<dbReference type="GO" id="GO:0008137">
    <property type="term" value="F:NADH dehydrogenase (ubiquinone) activity"/>
    <property type="evidence" value="ECO:0007669"/>
    <property type="project" value="UniProtKB-UniRule"/>
</dbReference>